<keyword evidence="11" id="KW-1133">Transmembrane helix</keyword>
<feature type="modified residue" description="4-aspartylphosphate" evidence="9">
    <location>
        <position position="696"/>
    </location>
</feature>
<evidence type="ECO:0000256" key="11">
    <source>
        <dbReference type="SAM" id="Phobius"/>
    </source>
</evidence>
<evidence type="ECO:0000256" key="5">
    <source>
        <dbReference type="ARBA" id="ARBA00022741"/>
    </source>
</evidence>
<sequence>MAFDRKSLGFKLIAPSLVVIAVVFFALLFLIKSITVRVHDDYVRFTLASANGEVRKVLTTAASDLTAALLAGNEEVTEAKQKSVVETLRLLWSGTSHGGVVIDSSGVVLCTTLPLPVTRAVATQAAEGYRAIKIGGEDVATFGQRFPMWGWNVVTVSTARNTWLQDGKVAMLTPLVATGCLVMVFGIFLVLRRNLQRPVESMVAAVSSSRRVEPTGVTEFDIMGNVVNDAFQRLTEQTETLRQELAERTRIQEELRAKDERIHNLLDCTEEGIFGVDPDGVCTFCNRSCLQLLGYHQEEDLLGKRIHDLIHPPGVDGDEVASEDCPVCNTFRTGAGAHLPAEVLWRADGTALETELWAHPVVDDGRICGAVVTFIDVTQRKLLEDQLIQAQKMESIGRLAGGIAHDFNNLLTPIMGYCELLRLDMPENKLVQERCGNMLKAAGGAKELVQQLLSFSRKQVLEMKVIDLNQAVGNFQSILRRTIRESIDLKMSLAEGSYPVRADKNQIEQVVMNLVVNAQDAISEHGVVTIETAPVLLDDEYARLHKDVIPGRYLMLAVADDGCGMDQETRQRVFEPFFTTKGIGKGTGLGLATVYGIVRQHGGNIWVYSEPGKGTVFKCYFPLAEGTAVAERADAGGKVSLEGARRTILLVEDNEMVRLLVAELLAQAGFEMLIAEDPKEALKLSDGRRIDLLVTDVVLPHMSGPQLHRKLLQHDAGLKVLYMSGYTSNAIVHQGVLDEGTHYIAKPFALNEFALKVAEVLAA</sequence>
<keyword evidence="11" id="KW-0472">Membrane</keyword>
<dbReference type="GO" id="GO:0006355">
    <property type="term" value="P:regulation of DNA-templated transcription"/>
    <property type="evidence" value="ECO:0007669"/>
    <property type="project" value="InterPro"/>
</dbReference>
<keyword evidence="3 9" id="KW-0597">Phosphoprotein</keyword>
<dbReference type="SUPFAM" id="SSF47384">
    <property type="entry name" value="Homodimeric domain of signal transducing histidine kinase"/>
    <property type="match status" value="1"/>
</dbReference>
<keyword evidence="4" id="KW-0808">Transferase</keyword>
<evidence type="ECO:0000256" key="9">
    <source>
        <dbReference type="PROSITE-ProRule" id="PRU00169"/>
    </source>
</evidence>
<keyword evidence="7" id="KW-0067">ATP-binding</keyword>
<dbReference type="EC" id="2.7.13.3" evidence="2"/>
<dbReference type="PROSITE" id="PS50109">
    <property type="entry name" value="HIS_KIN"/>
    <property type="match status" value="1"/>
</dbReference>
<organism evidence="15 16">
    <name type="scientific">Geomonas terrae</name>
    <dbReference type="NCBI Taxonomy" id="2562681"/>
    <lineage>
        <taxon>Bacteria</taxon>
        <taxon>Pseudomonadati</taxon>
        <taxon>Thermodesulfobacteriota</taxon>
        <taxon>Desulfuromonadia</taxon>
        <taxon>Geobacterales</taxon>
        <taxon>Geobacteraceae</taxon>
        <taxon>Geomonas</taxon>
    </lineage>
</organism>
<dbReference type="InterPro" id="IPR000014">
    <property type="entry name" value="PAS"/>
</dbReference>
<keyword evidence="6" id="KW-0418">Kinase</keyword>
<dbReference type="InterPro" id="IPR004358">
    <property type="entry name" value="Sig_transdc_His_kin-like_C"/>
</dbReference>
<evidence type="ECO:0000256" key="8">
    <source>
        <dbReference type="ARBA" id="ARBA00023012"/>
    </source>
</evidence>
<dbReference type="SMART" id="SM00091">
    <property type="entry name" value="PAS"/>
    <property type="match status" value="1"/>
</dbReference>
<accession>A0A4S1CMD6</accession>
<dbReference type="CDD" id="cd00130">
    <property type="entry name" value="PAS"/>
    <property type="match status" value="1"/>
</dbReference>
<keyword evidence="5" id="KW-0547">Nucleotide-binding</keyword>
<evidence type="ECO:0000256" key="3">
    <source>
        <dbReference type="ARBA" id="ARBA00022553"/>
    </source>
</evidence>
<dbReference type="SUPFAM" id="SSF55874">
    <property type="entry name" value="ATPase domain of HSP90 chaperone/DNA topoisomerase II/histidine kinase"/>
    <property type="match status" value="1"/>
</dbReference>
<dbReference type="Pfam" id="PF00072">
    <property type="entry name" value="Response_reg"/>
    <property type="match status" value="1"/>
</dbReference>
<keyword evidence="8" id="KW-0902">Two-component regulatory system</keyword>
<feature type="transmembrane region" description="Helical" evidence="11">
    <location>
        <begin position="169"/>
        <end position="191"/>
    </location>
</feature>
<gene>
    <name evidence="15" type="ORF">E4633_02910</name>
</gene>
<evidence type="ECO:0000256" key="4">
    <source>
        <dbReference type="ARBA" id="ARBA00022679"/>
    </source>
</evidence>
<evidence type="ECO:0000256" key="7">
    <source>
        <dbReference type="ARBA" id="ARBA00022840"/>
    </source>
</evidence>
<protein>
    <recommendedName>
        <fullName evidence="2">histidine kinase</fullName>
        <ecNumber evidence="2">2.7.13.3</ecNumber>
    </recommendedName>
</protein>
<evidence type="ECO:0000259" key="12">
    <source>
        <dbReference type="PROSITE" id="PS50109"/>
    </source>
</evidence>
<dbReference type="Gene3D" id="3.30.450.20">
    <property type="entry name" value="PAS domain"/>
    <property type="match status" value="1"/>
</dbReference>
<reference evidence="15 16" key="1">
    <citation type="submission" date="2019-04" db="EMBL/GenBank/DDBJ databases">
        <title>Geobacter oryzae sp. nov., ferric-reducing bacteria isolated from paddy soil.</title>
        <authorList>
            <person name="Xu Z."/>
            <person name="Masuda Y."/>
            <person name="Itoh H."/>
            <person name="Senoo K."/>
        </authorList>
    </citation>
    <scope>NUCLEOTIDE SEQUENCE [LARGE SCALE GENOMIC DNA]</scope>
    <source>
        <strain evidence="15 16">Red111</strain>
    </source>
</reference>
<dbReference type="InterPro" id="IPR003594">
    <property type="entry name" value="HATPase_dom"/>
</dbReference>
<dbReference type="InterPro" id="IPR036097">
    <property type="entry name" value="HisK_dim/P_sf"/>
</dbReference>
<dbReference type="InterPro" id="IPR013767">
    <property type="entry name" value="PAS_fold"/>
</dbReference>
<dbReference type="SMART" id="SM00448">
    <property type="entry name" value="REC"/>
    <property type="match status" value="1"/>
</dbReference>
<comment type="caution">
    <text evidence="15">The sequence shown here is derived from an EMBL/GenBank/DDBJ whole genome shotgun (WGS) entry which is preliminary data.</text>
</comment>
<dbReference type="Pfam" id="PF00989">
    <property type="entry name" value="PAS"/>
    <property type="match status" value="1"/>
</dbReference>
<dbReference type="AlphaFoldDB" id="A0A4S1CMD6"/>
<dbReference type="InterPro" id="IPR005467">
    <property type="entry name" value="His_kinase_dom"/>
</dbReference>
<feature type="domain" description="Response regulatory" evidence="13">
    <location>
        <begin position="647"/>
        <end position="761"/>
    </location>
</feature>
<dbReference type="InterPro" id="IPR035965">
    <property type="entry name" value="PAS-like_dom_sf"/>
</dbReference>
<dbReference type="CDD" id="cd00082">
    <property type="entry name" value="HisKA"/>
    <property type="match status" value="1"/>
</dbReference>
<keyword evidence="10" id="KW-0175">Coiled coil</keyword>
<keyword evidence="16" id="KW-1185">Reference proteome</keyword>
<dbReference type="PROSITE" id="PS50110">
    <property type="entry name" value="RESPONSE_REGULATORY"/>
    <property type="match status" value="1"/>
</dbReference>
<keyword evidence="11" id="KW-0812">Transmembrane</keyword>
<dbReference type="InterPro" id="IPR001789">
    <property type="entry name" value="Sig_transdc_resp-reg_receiver"/>
</dbReference>
<evidence type="ECO:0000256" key="10">
    <source>
        <dbReference type="SAM" id="Coils"/>
    </source>
</evidence>
<evidence type="ECO:0000313" key="16">
    <source>
        <dbReference type="Proteomes" id="UP000306416"/>
    </source>
</evidence>
<dbReference type="SMART" id="SM00387">
    <property type="entry name" value="HATPase_c"/>
    <property type="match status" value="1"/>
</dbReference>
<dbReference type="InterPro" id="IPR011006">
    <property type="entry name" value="CheY-like_superfamily"/>
</dbReference>
<proteinExistence type="predicted"/>
<evidence type="ECO:0000256" key="6">
    <source>
        <dbReference type="ARBA" id="ARBA00022777"/>
    </source>
</evidence>
<dbReference type="PANTHER" id="PTHR43065:SF42">
    <property type="entry name" value="TWO-COMPONENT SENSOR PPRA"/>
    <property type="match status" value="1"/>
</dbReference>
<dbReference type="InterPro" id="IPR003661">
    <property type="entry name" value="HisK_dim/P_dom"/>
</dbReference>
<dbReference type="GO" id="GO:0005524">
    <property type="term" value="F:ATP binding"/>
    <property type="evidence" value="ECO:0007669"/>
    <property type="project" value="UniProtKB-KW"/>
</dbReference>
<dbReference type="SMART" id="SM00388">
    <property type="entry name" value="HisKA"/>
    <property type="match status" value="1"/>
</dbReference>
<dbReference type="PRINTS" id="PR00344">
    <property type="entry name" value="BCTRLSENSOR"/>
</dbReference>
<dbReference type="PANTHER" id="PTHR43065">
    <property type="entry name" value="SENSOR HISTIDINE KINASE"/>
    <property type="match status" value="1"/>
</dbReference>
<dbReference type="GO" id="GO:0000155">
    <property type="term" value="F:phosphorelay sensor kinase activity"/>
    <property type="evidence" value="ECO:0007669"/>
    <property type="project" value="InterPro"/>
</dbReference>
<dbReference type="SUPFAM" id="SSF52172">
    <property type="entry name" value="CheY-like"/>
    <property type="match status" value="1"/>
</dbReference>
<evidence type="ECO:0000259" key="13">
    <source>
        <dbReference type="PROSITE" id="PS50110"/>
    </source>
</evidence>
<dbReference type="Pfam" id="PF00512">
    <property type="entry name" value="HisKA"/>
    <property type="match status" value="1"/>
</dbReference>
<dbReference type="InterPro" id="IPR036890">
    <property type="entry name" value="HATPase_C_sf"/>
</dbReference>
<evidence type="ECO:0000259" key="14">
    <source>
        <dbReference type="PROSITE" id="PS50112"/>
    </source>
</evidence>
<dbReference type="SUPFAM" id="SSF55785">
    <property type="entry name" value="PYP-like sensor domain (PAS domain)"/>
    <property type="match status" value="1"/>
</dbReference>
<dbReference type="EMBL" id="SRSC01000001">
    <property type="protein sequence ID" value="TGU74430.1"/>
    <property type="molecule type" value="Genomic_DNA"/>
</dbReference>
<name>A0A4S1CMD6_9BACT</name>
<comment type="catalytic activity">
    <reaction evidence="1">
        <text>ATP + protein L-histidine = ADP + protein N-phospho-L-histidine.</text>
        <dbReference type="EC" id="2.7.13.3"/>
    </reaction>
</comment>
<feature type="coiled-coil region" evidence="10">
    <location>
        <begin position="234"/>
        <end position="261"/>
    </location>
</feature>
<evidence type="ECO:0000256" key="1">
    <source>
        <dbReference type="ARBA" id="ARBA00000085"/>
    </source>
</evidence>
<dbReference type="Proteomes" id="UP000306416">
    <property type="component" value="Unassembled WGS sequence"/>
</dbReference>
<dbReference type="RefSeq" id="WP_135868760.1">
    <property type="nucleotide sequence ID" value="NZ_SRSC01000001.1"/>
</dbReference>
<feature type="transmembrane region" description="Helical" evidence="11">
    <location>
        <begin position="12"/>
        <end position="31"/>
    </location>
</feature>
<evidence type="ECO:0000256" key="2">
    <source>
        <dbReference type="ARBA" id="ARBA00012438"/>
    </source>
</evidence>
<dbReference type="Gene3D" id="1.10.287.130">
    <property type="match status" value="1"/>
</dbReference>
<dbReference type="Pfam" id="PF02518">
    <property type="entry name" value="HATPase_c"/>
    <property type="match status" value="1"/>
</dbReference>
<feature type="domain" description="PAS" evidence="14">
    <location>
        <begin position="258"/>
        <end position="312"/>
    </location>
</feature>
<dbReference type="PROSITE" id="PS50112">
    <property type="entry name" value="PAS"/>
    <property type="match status" value="1"/>
</dbReference>
<feature type="domain" description="Histidine kinase" evidence="12">
    <location>
        <begin position="402"/>
        <end position="625"/>
    </location>
</feature>
<dbReference type="Gene3D" id="3.40.50.2300">
    <property type="match status" value="1"/>
</dbReference>
<dbReference type="NCBIfam" id="TIGR00229">
    <property type="entry name" value="sensory_box"/>
    <property type="match status" value="1"/>
</dbReference>
<dbReference type="Gene3D" id="3.30.565.10">
    <property type="entry name" value="Histidine kinase-like ATPase, C-terminal domain"/>
    <property type="match status" value="1"/>
</dbReference>
<evidence type="ECO:0000313" key="15">
    <source>
        <dbReference type="EMBL" id="TGU74430.1"/>
    </source>
</evidence>